<dbReference type="Gene3D" id="1.10.1200.10">
    <property type="entry name" value="ACP-like"/>
    <property type="match status" value="1"/>
</dbReference>
<dbReference type="Proteomes" id="UP000198937">
    <property type="component" value="Unassembled WGS sequence"/>
</dbReference>
<feature type="domain" description="Carrier" evidence="1">
    <location>
        <begin position="12"/>
        <end position="43"/>
    </location>
</feature>
<dbReference type="InterPro" id="IPR036736">
    <property type="entry name" value="ACP-like_sf"/>
</dbReference>
<evidence type="ECO:0000313" key="2">
    <source>
        <dbReference type="EMBL" id="SCL54750.1"/>
    </source>
</evidence>
<organism evidence="2 3">
    <name type="scientific">Micromonospora yangpuensis</name>
    <dbReference type="NCBI Taxonomy" id="683228"/>
    <lineage>
        <taxon>Bacteria</taxon>
        <taxon>Bacillati</taxon>
        <taxon>Actinomycetota</taxon>
        <taxon>Actinomycetes</taxon>
        <taxon>Micromonosporales</taxon>
        <taxon>Micromonosporaceae</taxon>
        <taxon>Micromonospora</taxon>
    </lineage>
</organism>
<keyword evidence="3" id="KW-1185">Reference proteome</keyword>
<name>A0A1C6UL24_9ACTN</name>
<dbReference type="AlphaFoldDB" id="A0A1C6UL24"/>
<dbReference type="Pfam" id="PF00550">
    <property type="entry name" value="PP-binding"/>
    <property type="match status" value="1"/>
</dbReference>
<dbReference type="OrthoDB" id="4286171at2"/>
<dbReference type="STRING" id="683228.GA0070617_2755"/>
<dbReference type="InterPro" id="IPR009081">
    <property type="entry name" value="PP-bd_ACP"/>
</dbReference>
<gene>
    <name evidence="2" type="ORF">GA0070617_2755</name>
</gene>
<evidence type="ECO:0000313" key="3">
    <source>
        <dbReference type="Proteomes" id="UP000198937"/>
    </source>
</evidence>
<evidence type="ECO:0000259" key="1">
    <source>
        <dbReference type="Pfam" id="PF00550"/>
    </source>
</evidence>
<dbReference type="RefSeq" id="WP_091437193.1">
    <property type="nucleotide sequence ID" value="NZ_BMMJ01000009.1"/>
</dbReference>
<protein>
    <submittedName>
        <fullName evidence="2">Phosphopantetheine attachment site</fullName>
    </submittedName>
</protein>
<sequence>MLPENDAVLQNLQKMYATVLELPEDVVTPDVDLEAELGLDSLQHRIVLARAGEMWAVDTAGAESPATLTVRSVADLLQHLGSTTKG</sequence>
<accession>A0A1C6UL24</accession>
<proteinExistence type="predicted"/>
<dbReference type="EMBL" id="FMIA01000002">
    <property type="protein sequence ID" value="SCL54750.1"/>
    <property type="molecule type" value="Genomic_DNA"/>
</dbReference>
<dbReference type="SUPFAM" id="SSF47336">
    <property type="entry name" value="ACP-like"/>
    <property type="match status" value="1"/>
</dbReference>
<reference evidence="2 3" key="1">
    <citation type="submission" date="2016-06" db="EMBL/GenBank/DDBJ databases">
        <authorList>
            <person name="Kjaerup R.B."/>
            <person name="Dalgaard T.S."/>
            <person name="Juul-Madsen H.R."/>
        </authorList>
    </citation>
    <scope>NUCLEOTIDE SEQUENCE [LARGE SCALE GENOMIC DNA]</scope>
    <source>
        <strain evidence="2 3">DSM 45577</strain>
    </source>
</reference>